<dbReference type="InterPro" id="IPR003855">
    <property type="entry name" value="K+_transporter"/>
</dbReference>
<dbReference type="InterPro" id="IPR053951">
    <property type="entry name" value="K_trans_N"/>
</dbReference>
<feature type="compositionally biased region" description="Polar residues" evidence="14">
    <location>
        <begin position="10"/>
        <end position="20"/>
    </location>
</feature>
<feature type="transmembrane region" description="Helical" evidence="13">
    <location>
        <begin position="428"/>
        <end position="450"/>
    </location>
</feature>
<feature type="region of interest" description="Disordered" evidence="14">
    <location>
        <begin position="1"/>
        <end position="34"/>
    </location>
</feature>
<dbReference type="Pfam" id="PF22776">
    <property type="entry name" value="K_trans_C"/>
    <property type="match status" value="1"/>
</dbReference>
<feature type="transmembrane region" description="Helical" evidence="13">
    <location>
        <begin position="370"/>
        <end position="390"/>
    </location>
</feature>
<sequence length="655" mass="71902">MADKDDIALRSTSSDASYPSATGRPTVHPSEGHHAKPRGWGALLAVLGVVYGDIGTSPLYALQASVRTVSGATHKVMPSEIMGLASLTFWALFLVVTLKYVWLVMRADHNGEGGIIALTSLAQRVCHTKRTRYIVGMIGLIGTCLFFGDSVITPAISVLSAVEGVEISVPAAKPFIIPAAVAVLVCLFAAQALGTGKIGRAFGPVMLLWFLALGIFGARGIMLHPSILWALSPWAAFHFVATHGLLSFFALGTVVLSVTGAEALYADMGHFGRSPIRCAWLFFVLPCLTLNYLGQAALMIHSPATMANPFYFLAPHWIQVPLLLLATMATVIASQAGISGSFSLCRQLVQLGYLPLMRIVHTNPYEEAQIYMPTLNWLLASGAILLVFTFRSSEALAGAYGIAVTGTFLCTTILSTLVFRRIFHWRPIMVDVVFGFYFLLDGTFFAANILKIPDGGWVPLTIATGLVTIMTTWQYGQQLVRIRERADSVPMASFLARLTQSQTIHVPGISVFLTADPELVPDALLLNLRHNHILHDHTLFVTVVTLEQPEADPGQRLTVQELAPHMHRVILRYGFMEMPNVPLALTQITRLGVYFDPIQASYFISHDIVFRSQVSRIALWRMWIFLFLLNNATPVTEFFRVPPERVVEFSVRIAI</sequence>
<evidence type="ECO:0000256" key="12">
    <source>
        <dbReference type="ARBA" id="ARBA00023136"/>
    </source>
</evidence>
<dbReference type="EMBL" id="CP038231">
    <property type="protein sequence ID" value="QDH13735.1"/>
    <property type="molecule type" value="Genomic_DNA"/>
</dbReference>
<feature type="transmembrane region" description="Helical" evidence="13">
    <location>
        <begin position="278"/>
        <end position="300"/>
    </location>
</feature>
<keyword evidence="3 13" id="KW-0813">Transport</keyword>
<evidence type="ECO:0000256" key="10">
    <source>
        <dbReference type="ARBA" id="ARBA00022989"/>
    </source>
</evidence>
<evidence type="ECO:0000256" key="7">
    <source>
        <dbReference type="ARBA" id="ARBA00022692"/>
    </source>
</evidence>
<dbReference type="PANTHER" id="PTHR30540">
    <property type="entry name" value="OSMOTIC STRESS POTASSIUM TRANSPORTER"/>
    <property type="match status" value="1"/>
</dbReference>
<feature type="domain" description="K+ potassium transporter integral membrane" evidence="15">
    <location>
        <begin position="44"/>
        <end position="496"/>
    </location>
</feature>
<evidence type="ECO:0000259" key="15">
    <source>
        <dbReference type="Pfam" id="PF02705"/>
    </source>
</evidence>
<feature type="transmembrane region" description="Helical" evidence="13">
    <location>
        <begin position="175"/>
        <end position="194"/>
    </location>
</feature>
<dbReference type="GO" id="GO:0015293">
    <property type="term" value="F:symporter activity"/>
    <property type="evidence" value="ECO:0007669"/>
    <property type="project" value="UniProtKB-UniRule"/>
</dbReference>
<keyword evidence="18" id="KW-1185">Reference proteome</keyword>
<dbReference type="RefSeq" id="WP_141443443.1">
    <property type="nucleotide sequence ID" value="NZ_CP038231.1"/>
</dbReference>
<keyword evidence="4 13" id="KW-1003">Cell membrane</keyword>
<keyword evidence="9 13" id="KW-0630">Potassium</keyword>
<keyword evidence="8 13" id="KW-0769">Symport</keyword>
<proteinExistence type="inferred from homology"/>
<dbReference type="Proteomes" id="UP000318709">
    <property type="component" value="Chromosome"/>
</dbReference>
<dbReference type="GO" id="GO:0015079">
    <property type="term" value="F:potassium ion transmembrane transporter activity"/>
    <property type="evidence" value="ECO:0007669"/>
    <property type="project" value="UniProtKB-UniRule"/>
</dbReference>
<evidence type="ECO:0000256" key="1">
    <source>
        <dbReference type="ARBA" id="ARBA00004141"/>
    </source>
</evidence>
<dbReference type="Pfam" id="PF02705">
    <property type="entry name" value="K_trans"/>
    <property type="match status" value="1"/>
</dbReference>
<evidence type="ECO:0000259" key="16">
    <source>
        <dbReference type="Pfam" id="PF22776"/>
    </source>
</evidence>
<dbReference type="PANTHER" id="PTHR30540:SF79">
    <property type="entry name" value="LOW AFFINITY POTASSIUM TRANSPORT SYSTEM PROTEIN KUP"/>
    <property type="match status" value="1"/>
</dbReference>
<keyword evidence="12 13" id="KW-0472">Membrane</keyword>
<dbReference type="OrthoDB" id="9805577at2"/>
<evidence type="ECO:0000256" key="11">
    <source>
        <dbReference type="ARBA" id="ARBA00023065"/>
    </source>
</evidence>
<dbReference type="InterPro" id="IPR023051">
    <property type="entry name" value="Kup"/>
</dbReference>
<evidence type="ECO:0000313" key="18">
    <source>
        <dbReference type="Proteomes" id="UP000318709"/>
    </source>
</evidence>
<dbReference type="InterPro" id="IPR053952">
    <property type="entry name" value="K_trans_C"/>
</dbReference>
<comment type="catalytic activity">
    <reaction evidence="13">
        <text>K(+)(in) + H(+)(in) = K(+)(out) + H(+)(out)</text>
        <dbReference type="Rhea" id="RHEA:28490"/>
        <dbReference type="ChEBI" id="CHEBI:15378"/>
        <dbReference type="ChEBI" id="CHEBI:29103"/>
    </reaction>
</comment>
<evidence type="ECO:0000256" key="5">
    <source>
        <dbReference type="ARBA" id="ARBA00022519"/>
    </source>
</evidence>
<evidence type="ECO:0000256" key="13">
    <source>
        <dbReference type="HAMAP-Rule" id="MF_01522"/>
    </source>
</evidence>
<feature type="transmembrane region" description="Helical" evidence="13">
    <location>
        <begin position="81"/>
        <end position="102"/>
    </location>
</feature>
<name>A0A4Y6UC93_9PROT</name>
<evidence type="ECO:0000256" key="2">
    <source>
        <dbReference type="ARBA" id="ARBA00007019"/>
    </source>
</evidence>
<evidence type="ECO:0000256" key="3">
    <source>
        <dbReference type="ARBA" id="ARBA00022448"/>
    </source>
</evidence>
<dbReference type="AlphaFoldDB" id="A0A4Y6UC93"/>
<dbReference type="KEGG" id="swf:E3E12_05540"/>
<comment type="function">
    <text evidence="13">Transport of potassium into the cell. Likely operates as a K(+):H(+) symporter.</text>
</comment>
<keyword evidence="5" id="KW-0997">Cell inner membrane</keyword>
<keyword evidence="10 13" id="KW-1133">Transmembrane helix</keyword>
<feature type="domain" description="K+ potassium transporter C-terminal" evidence="16">
    <location>
        <begin position="507"/>
        <end position="655"/>
    </location>
</feature>
<comment type="similarity">
    <text evidence="2 13">Belongs to the HAK/KUP transporter (TC 2.A.72) family.</text>
</comment>
<dbReference type="HAMAP" id="MF_01522">
    <property type="entry name" value="Kup"/>
    <property type="match status" value="1"/>
</dbReference>
<comment type="subcellular location">
    <subcellularLocation>
        <location evidence="13">Cell membrane</location>
        <topology evidence="13">Multi-pass membrane protein</topology>
    </subcellularLocation>
    <subcellularLocation>
        <location evidence="1">Membrane</location>
        <topology evidence="1">Multi-pass membrane protein</topology>
    </subcellularLocation>
</comment>
<evidence type="ECO:0000256" key="14">
    <source>
        <dbReference type="SAM" id="MobiDB-lite"/>
    </source>
</evidence>
<evidence type="ECO:0000313" key="17">
    <source>
        <dbReference type="EMBL" id="QDH13735.1"/>
    </source>
</evidence>
<keyword evidence="11 13" id="KW-0406">Ion transport</keyword>
<feature type="transmembrane region" description="Helical" evidence="13">
    <location>
        <begin position="206"/>
        <end position="231"/>
    </location>
</feature>
<feature type="transmembrane region" description="Helical" evidence="13">
    <location>
        <begin position="243"/>
        <end position="266"/>
    </location>
</feature>
<dbReference type="GO" id="GO:0005886">
    <property type="term" value="C:plasma membrane"/>
    <property type="evidence" value="ECO:0007669"/>
    <property type="project" value="UniProtKB-SubCell"/>
</dbReference>
<keyword evidence="6 13" id="KW-0633">Potassium transport</keyword>
<protein>
    <recommendedName>
        <fullName evidence="13">Probable potassium transport system protein Kup</fullName>
    </recommendedName>
</protein>
<reference evidence="17 18" key="1">
    <citation type="submission" date="2019-03" db="EMBL/GenBank/DDBJ databases">
        <title>The complete genome sequence of Swingsia_sp. F3b2 LMG30590(T).</title>
        <authorList>
            <person name="Chua K.-O."/>
            <person name="Chan K.-G."/>
            <person name="See-Too W.-S."/>
        </authorList>
    </citation>
    <scope>NUCLEOTIDE SEQUENCE [LARGE SCALE GENOMIC DNA]</scope>
    <source>
        <strain evidence="17 18">F3b2</strain>
    </source>
</reference>
<gene>
    <name evidence="13" type="primary">kup</name>
    <name evidence="17" type="ORF">E3E12_05540</name>
</gene>
<evidence type="ECO:0000256" key="4">
    <source>
        <dbReference type="ARBA" id="ARBA00022475"/>
    </source>
</evidence>
<keyword evidence="7 13" id="KW-0812">Transmembrane</keyword>
<feature type="transmembrane region" description="Helical" evidence="13">
    <location>
        <begin position="396"/>
        <end position="419"/>
    </location>
</feature>
<evidence type="ECO:0000256" key="6">
    <source>
        <dbReference type="ARBA" id="ARBA00022538"/>
    </source>
</evidence>
<evidence type="ECO:0000256" key="9">
    <source>
        <dbReference type="ARBA" id="ARBA00022958"/>
    </source>
</evidence>
<feature type="transmembrane region" description="Helical" evidence="13">
    <location>
        <begin position="133"/>
        <end position="155"/>
    </location>
</feature>
<evidence type="ECO:0000256" key="8">
    <source>
        <dbReference type="ARBA" id="ARBA00022847"/>
    </source>
</evidence>
<organism evidence="17 18">
    <name type="scientific">Formicincola oecophyllae</name>
    <dbReference type="NCBI Taxonomy" id="2558361"/>
    <lineage>
        <taxon>Bacteria</taxon>
        <taxon>Pseudomonadati</taxon>
        <taxon>Pseudomonadota</taxon>
        <taxon>Alphaproteobacteria</taxon>
        <taxon>Acetobacterales</taxon>
        <taxon>Acetobacteraceae</taxon>
        <taxon>Formicincola</taxon>
    </lineage>
</organism>
<feature type="transmembrane region" description="Helical" evidence="13">
    <location>
        <begin position="320"/>
        <end position="349"/>
    </location>
</feature>
<accession>A0A4Y6UC93</accession>
<feature type="transmembrane region" description="Helical" evidence="13">
    <location>
        <begin position="456"/>
        <end position="475"/>
    </location>
</feature>
<feature type="transmembrane region" description="Helical" evidence="13">
    <location>
        <begin position="40"/>
        <end position="61"/>
    </location>
</feature>